<keyword evidence="3" id="KW-1185">Reference proteome</keyword>
<evidence type="ECO:0000313" key="3">
    <source>
        <dbReference type="Proteomes" id="UP000499080"/>
    </source>
</evidence>
<accession>A0A4Y2WQ31</accession>
<protein>
    <submittedName>
        <fullName evidence="2">Uncharacterized protein</fullName>
    </submittedName>
</protein>
<reference evidence="2 3" key="1">
    <citation type="journal article" date="2019" name="Sci. Rep.">
        <title>Orb-weaving spider Araneus ventricosus genome elucidates the spidroin gene catalogue.</title>
        <authorList>
            <person name="Kono N."/>
            <person name="Nakamura H."/>
            <person name="Ohtoshi R."/>
            <person name="Moran D.A.P."/>
            <person name="Shinohara A."/>
            <person name="Yoshida Y."/>
            <person name="Fujiwara M."/>
            <person name="Mori M."/>
            <person name="Tomita M."/>
            <person name="Arakawa K."/>
        </authorList>
    </citation>
    <scope>NUCLEOTIDE SEQUENCE [LARGE SCALE GENOMIC DNA]</scope>
</reference>
<proteinExistence type="predicted"/>
<organism evidence="2 3">
    <name type="scientific">Araneus ventricosus</name>
    <name type="common">Orbweaver spider</name>
    <name type="synonym">Epeira ventricosa</name>
    <dbReference type="NCBI Taxonomy" id="182803"/>
    <lineage>
        <taxon>Eukaryota</taxon>
        <taxon>Metazoa</taxon>
        <taxon>Ecdysozoa</taxon>
        <taxon>Arthropoda</taxon>
        <taxon>Chelicerata</taxon>
        <taxon>Arachnida</taxon>
        <taxon>Araneae</taxon>
        <taxon>Araneomorphae</taxon>
        <taxon>Entelegynae</taxon>
        <taxon>Araneoidea</taxon>
        <taxon>Araneidae</taxon>
        <taxon>Araneus</taxon>
    </lineage>
</organism>
<dbReference type="EMBL" id="BGPR01063327">
    <property type="protein sequence ID" value="GBO38549.1"/>
    <property type="molecule type" value="Genomic_DNA"/>
</dbReference>
<sequence length="133" mass="15016">MGCHTLPQSKPIIIENFTLTNGFGILCSKKVDWNIGECPALDTYTHTRMIYRSHRRIVLTNWMNGNPTTLEIHTLPPSTPIIIGNFTLTNGFGILCSKKMDWNTGECLAFDHPNPLICSQVLFAHNNSKYRVP</sequence>
<dbReference type="AlphaFoldDB" id="A0A4Y2WQ31"/>
<dbReference type="Proteomes" id="UP000499080">
    <property type="component" value="Unassembled WGS sequence"/>
</dbReference>
<evidence type="ECO:0000313" key="2">
    <source>
        <dbReference type="EMBL" id="GBO38550.1"/>
    </source>
</evidence>
<gene>
    <name evidence="1" type="ORF">AVEN_137918_1</name>
    <name evidence="2" type="ORF">AVEN_155414_1</name>
</gene>
<comment type="caution">
    <text evidence="2">The sequence shown here is derived from an EMBL/GenBank/DDBJ whole genome shotgun (WGS) entry which is preliminary data.</text>
</comment>
<dbReference type="EMBL" id="BGPR01063328">
    <property type="protein sequence ID" value="GBO38550.1"/>
    <property type="molecule type" value="Genomic_DNA"/>
</dbReference>
<evidence type="ECO:0000313" key="1">
    <source>
        <dbReference type="EMBL" id="GBO38549.1"/>
    </source>
</evidence>
<name>A0A4Y2WQ31_ARAVE</name>